<feature type="domain" description="F-box/LRR-repeat protein 15/At3g58940/PEG3-like LRR" evidence="1">
    <location>
        <begin position="69"/>
        <end position="145"/>
    </location>
</feature>
<dbReference type="Gene3D" id="3.80.10.10">
    <property type="entry name" value="Ribonuclease Inhibitor"/>
    <property type="match status" value="1"/>
</dbReference>
<accession>A0A5N6NP36</accession>
<dbReference type="SUPFAM" id="SSF52047">
    <property type="entry name" value="RNI-like"/>
    <property type="match status" value="1"/>
</dbReference>
<sequence>MPKLVFTSNMVKVPSDCGCGQLKKYKLVNAIFHVLLLHNGPSILEFDFSNNELQMDSEFDQILSHLSKGNNVKELALISFYHLPISFYSLQGLERIHLENCDFEPILTFNGFSRLRKMVFINVGISARMLQHFLSNCPLLVEVILRDYGGLDFAGEIKFTFVEFLQCVPLIKTLEISQYPMKLLAGAMPHELPTSLDHLKHLQLDMCIMEQDEISSALCMIRSSPVLEKMVLLMYNKKLPVRRTPNNFLDLENYSDLKLDHLETLEIEMSRKSPLVMDFVKLVMAKAPVLKKVRIQLRGGVSVDDELKMLRGLILLPFRRASPYAKFIVERYKASE</sequence>
<reference evidence="2 3" key="1">
    <citation type="submission" date="2019-05" db="EMBL/GenBank/DDBJ databases">
        <title>Mikania micrantha, genome provides insights into the molecular mechanism of rapid growth.</title>
        <authorList>
            <person name="Liu B."/>
        </authorList>
    </citation>
    <scope>NUCLEOTIDE SEQUENCE [LARGE SCALE GENOMIC DNA]</scope>
    <source>
        <strain evidence="2">NLD-2019</strain>
        <tissue evidence="2">Leaf</tissue>
    </source>
</reference>
<evidence type="ECO:0000259" key="1">
    <source>
        <dbReference type="Pfam" id="PF24758"/>
    </source>
</evidence>
<dbReference type="Pfam" id="PF24758">
    <property type="entry name" value="LRR_At5g56370"/>
    <property type="match status" value="1"/>
</dbReference>
<dbReference type="PANTHER" id="PTHR31639:SF315">
    <property type="entry name" value="LEUCINE-RICH REPEAT DOMAIN SUPERFAMILY, F-BOX-LIKE DOMAIN SUPERFAMILY"/>
    <property type="match status" value="1"/>
</dbReference>
<dbReference type="AlphaFoldDB" id="A0A5N6NP36"/>
<dbReference type="EMBL" id="SZYD01000010">
    <property type="protein sequence ID" value="KAD4982996.1"/>
    <property type="molecule type" value="Genomic_DNA"/>
</dbReference>
<dbReference type="InterPro" id="IPR055411">
    <property type="entry name" value="LRR_FXL15/At3g58940/PEG3-like"/>
</dbReference>
<protein>
    <recommendedName>
        <fullName evidence="1">F-box/LRR-repeat protein 15/At3g58940/PEG3-like LRR domain-containing protein</fullName>
    </recommendedName>
</protein>
<organism evidence="2 3">
    <name type="scientific">Mikania micrantha</name>
    <name type="common">bitter vine</name>
    <dbReference type="NCBI Taxonomy" id="192012"/>
    <lineage>
        <taxon>Eukaryota</taxon>
        <taxon>Viridiplantae</taxon>
        <taxon>Streptophyta</taxon>
        <taxon>Embryophyta</taxon>
        <taxon>Tracheophyta</taxon>
        <taxon>Spermatophyta</taxon>
        <taxon>Magnoliopsida</taxon>
        <taxon>eudicotyledons</taxon>
        <taxon>Gunneridae</taxon>
        <taxon>Pentapetalae</taxon>
        <taxon>asterids</taxon>
        <taxon>campanulids</taxon>
        <taxon>Asterales</taxon>
        <taxon>Asteraceae</taxon>
        <taxon>Asteroideae</taxon>
        <taxon>Heliantheae alliance</taxon>
        <taxon>Eupatorieae</taxon>
        <taxon>Mikania</taxon>
    </lineage>
</organism>
<proteinExistence type="predicted"/>
<evidence type="ECO:0000313" key="3">
    <source>
        <dbReference type="Proteomes" id="UP000326396"/>
    </source>
</evidence>
<dbReference type="InterPro" id="IPR032675">
    <property type="entry name" value="LRR_dom_sf"/>
</dbReference>
<keyword evidence="3" id="KW-1185">Reference proteome</keyword>
<gene>
    <name evidence="2" type="ORF">E3N88_19667</name>
</gene>
<name>A0A5N6NP36_9ASTR</name>
<dbReference type="Proteomes" id="UP000326396">
    <property type="component" value="Linkage Group LG18"/>
</dbReference>
<dbReference type="PANTHER" id="PTHR31639">
    <property type="entry name" value="F-BOX PROTEIN-LIKE"/>
    <property type="match status" value="1"/>
</dbReference>
<comment type="caution">
    <text evidence="2">The sequence shown here is derived from an EMBL/GenBank/DDBJ whole genome shotgun (WGS) entry which is preliminary data.</text>
</comment>
<dbReference type="OrthoDB" id="1276215at2759"/>
<evidence type="ECO:0000313" key="2">
    <source>
        <dbReference type="EMBL" id="KAD4982996.1"/>
    </source>
</evidence>